<evidence type="ECO:0000256" key="21">
    <source>
        <dbReference type="ARBA" id="ARBA00042448"/>
    </source>
</evidence>
<evidence type="ECO:0000256" key="12">
    <source>
        <dbReference type="ARBA" id="ARBA00023034"/>
    </source>
</evidence>
<evidence type="ECO:0000256" key="15">
    <source>
        <dbReference type="ARBA" id="ARBA00023157"/>
    </source>
</evidence>
<evidence type="ECO:0000256" key="25">
    <source>
        <dbReference type="ARBA" id="ARBA00043773"/>
    </source>
</evidence>
<keyword evidence="15" id="KW-1015">Disulfide bond</keyword>
<comment type="catalytic activity">
    <reaction evidence="24">
        <text>a ganglioside GA1 (d18:1(4E)) + CMP-N-acetyl-beta-neuraminate = a ganglioside GM1b (d18:1(4E)) + CMP + H(+)</text>
        <dbReference type="Rhea" id="RHEA:47560"/>
        <dbReference type="ChEBI" id="CHEBI:15378"/>
        <dbReference type="ChEBI" id="CHEBI:27938"/>
        <dbReference type="ChEBI" id="CHEBI:57812"/>
        <dbReference type="ChEBI" id="CHEBI:60377"/>
        <dbReference type="ChEBI" id="CHEBI:78568"/>
    </reaction>
    <physiologicalReaction direction="left-to-right" evidence="24">
        <dbReference type="Rhea" id="RHEA:47561"/>
    </physiologicalReaction>
</comment>
<dbReference type="GO" id="GO:0032580">
    <property type="term" value="C:Golgi cisterna membrane"/>
    <property type="evidence" value="ECO:0007669"/>
    <property type="project" value="UniProtKB-SubCell"/>
</dbReference>
<dbReference type="GO" id="GO:0006629">
    <property type="term" value="P:lipid metabolic process"/>
    <property type="evidence" value="ECO:0007669"/>
    <property type="project" value="UniProtKB-KW"/>
</dbReference>
<dbReference type="AlphaFoldDB" id="A0A4W5L489"/>
<keyword evidence="7" id="KW-0328">Glycosyltransferase</keyword>
<keyword evidence="9" id="KW-0812">Transmembrane</keyword>
<evidence type="ECO:0000256" key="16">
    <source>
        <dbReference type="ARBA" id="ARBA00023180"/>
    </source>
</evidence>
<evidence type="ECO:0000256" key="11">
    <source>
        <dbReference type="ARBA" id="ARBA00022989"/>
    </source>
</evidence>
<keyword evidence="6" id="KW-0964">Secreted</keyword>
<evidence type="ECO:0000256" key="31">
    <source>
        <dbReference type="ARBA" id="ARBA00081228"/>
    </source>
</evidence>
<evidence type="ECO:0000256" key="4">
    <source>
        <dbReference type="ARBA" id="ARBA00004934"/>
    </source>
</evidence>
<evidence type="ECO:0000313" key="34">
    <source>
        <dbReference type="Ensembl" id="ENSHHUP00000019639.1"/>
    </source>
</evidence>
<keyword evidence="16" id="KW-0325">Glycoprotein</keyword>
<dbReference type="InterPro" id="IPR051757">
    <property type="entry name" value="Beta-gal_alpha2-3_sialyltrans"/>
</dbReference>
<comment type="subcellular location">
    <subcellularLocation>
        <location evidence="1">Golgi apparatus membrane</location>
        <topology evidence="1">Single-pass type II membrane protein</topology>
    </subcellularLocation>
    <subcellularLocation>
        <location evidence="18">Golgi apparatus</location>
        <location evidence="18">Golgi stack membrane</location>
    </subcellularLocation>
    <subcellularLocation>
        <location evidence="2">Secreted</location>
    </subcellularLocation>
</comment>
<dbReference type="Pfam" id="PF00777">
    <property type="entry name" value="Glyco_transf_29"/>
    <property type="match status" value="1"/>
</dbReference>
<evidence type="ECO:0000256" key="5">
    <source>
        <dbReference type="ARBA" id="ARBA00006003"/>
    </source>
</evidence>
<reference evidence="34" key="2">
    <citation type="submission" date="2025-08" db="UniProtKB">
        <authorList>
            <consortium name="Ensembl"/>
        </authorList>
    </citation>
    <scope>IDENTIFICATION</scope>
</reference>
<dbReference type="InterPro" id="IPR038578">
    <property type="entry name" value="GT29-like_sf"/>
</dbReference>
<sequence length="417" mass="47896">MPALPLEGEDYYCPCRSVVLVSLCTVVCNKSHRNGSNKILLHPAVPIRLFCIQQFSTPLTIFKFGTISGGEDSVTPNRFPAIGKMIVFRIRKVCRVIVPLCIATIVVFYTGQLSSNSLVDFVKNALQPLDRIIFPRYCACLKCMTQPDDDLWFQKRFNTSFKPFLTRKYKTLSNDTRTWWEKLQKDRNKANFSEVVEKLFQVIPDADLYMDASPERCRTCAVVGNSGNLKGSHYGALIDSSDVIIRMNKARTPGYEQDVGSRTTHHIIYPESAIDLDNTTSLVFFPFKTLDLQWLPGAITTGSHITFSYLRLRPKIKANKDLVLVLNPEFMKYVHEVWLDYYGKYPSTGFMALILALHICDEVNVYGFGKDRNGNWHHYWETLTNKKLKTGRHPGDYEYNVTRKLSEIHKLEIYKGW</sequence>
<evidence type="ECO:0000256" key="32">
    <source>
        <dbReference type="ARBA" id="ARBA00081332"/>
    </source>
</evidence>
<comment type="pathway">
    <text evidence="4">Glycolipid biosynthesis.</text>
</comment>
<evidence type="ECO:0000256" key="33">
    <source>
        <dbReference type="ARBA" id="ARBA00082805"/>
    </source>
</evidence>
<evidence type="ECO:0000256" key="13">
    <source>
        <dbReference type="ARBA" id="ARBA00023098"/>
    </source>
</evidence>
<keyword evidence="14" id="KW-0472">Membrane</keyword>
<name>A0A4W5L489_9TELE</name>
<dbReference type="GO" id="GO:0047288">
    <property type="term" value="F:beta-D-galactosyl-(1-&gt;3)-N-acetyl-beta-D-galactosaminide alpha-2,3- sialyltransferase"/>
    <property type="evidence" value="ECO:0007669"/>
    <property type="project" value="UniProtKB-EC"/>
</dbReference>
<keyword evidence="8" id="KW-0808">Transferase</keyword>
<proteinExistence type="inferred from homology"/>
<keyword evidence="10" id="KW-0735">Signal-anchor</keyword>
<keyword evidence="11" id="KW-1133">Transmembrane helix</keyword>
<comment type="catalytic activity">
    <reaction evidence="25">
        <text>a ganglioside GM1 (d18:1(4E)) + CMP-N-acetyl-beta-neuraminate = a ganglioside GD1a (d18:1(4E)) + CMP + H(+)</text>
        <dbReference type="Rhea" id="RHEA:18021"/>
        <dbReference type="ChEBI" id="CHEBI:15378"/>
        <dbReference type="ChEBI" id="CHEBI:57812"/>
        <dbReference type="ChEBI" id="CHEBI:60377"/>
        <dbReference type="ChEBI" id="CHEBI:77709"/>
        <dbReference type="ChEBI" id="CHEBI:78445"/>
        <dbReference type="EC" id="2.4.3.2"/>
    </reaction>
    <physiologicalReaction direction="left-to-right" evidence="25">
        <dbReference type="Rhea" id="RHEA:18022"/>
    </physiologicalReaction>
</comment>
<keyword evidence="35" id="KW-1185">Reference proteome</keyword>
<dbReference type="FunFam" id="3.90.1480.20:FF:000002">
    <property type="entry name" value="CMP-N-acetylneuraminate-beta-galactosamide- alpha-2,3-sialyltransferase 2"/>
    <property type="match status" value="1"/>
</dbReference>
<reference evidence="34" key="3">
    <citation type="submission" date="2025-09" db="UniProtKB">
        <authorList>
            <consortium name="Ensembl"/>
        </authorList>
    </citation>
    <scope>IDENTIFICATION</scope>
</reference>
<dbReference type="EC" id="2.4.3.2" evidence="19"/>
<evidence type="ECO:0000256" key="23">
    <source>
        <dbReference type="ARBA" id="ARBA00042991"/>
    </source>
</evidence>
<evidence type="ECO:0000256" key="6">
    <source>
        <dbReference type="ARBA" id="ARBA00022525"/>
    </source>
</evidence>
<evidence type="ECO:0000256" key="27">
    <source>
        <dbReference type="ARBA" id="ARBA00047509"/>
    </source>
</evidence>
<evidence type="ECO:0000256" key="20">
    <source>
        <dbReference type="ARBA" id="ARBA00039107"/>
    </source>
</evidence>
<dbReference type="GeneTree" id="ENSGT00940000154725"/>
<comment type="pathway">
    <text evidence="3">Protein modification; protein glycosylation.</text>
</comment>
<dbReference type="Gene3D" id="3.90.1480.20">
    <property type="entry name" value="Glycosyl transferase family 29"/>
    <property type="match status" value="1"/>
</dbReference>
<evidence type="ECO:0000256" key="28">
    <source>
        <dbReference type="ARBA" id="ARBA00052027"/>
    </source>
</evidence>
<evidence type="ECO:0000256" key="3">
    <source>
        <dbReference type="ARBA" id="ARBA00004922"/>
    </source>
</evidence>
<accession>A0A4W5L489</accession>
<evidence type="ECO:0000256" key="22">
    <source>
        <dbReference type="ARBA" id="ARBA00042990"/>
    </source>
</evidence>
<organism evidence="34 35">
    <name type="scientific">Hucho hucho</name>
    <name type="common">huchen</name>
    <dbReference type="NCBI Taxonomy" id="62062"/>
    <lineage>
        <taxon>Eukaryota</taxon>
        <taxon>Metazoa</taxon>
        <taxon>Chordata</taxon>
        <taxon>Craniata</taxon>
        <taxon>Vertebrata</taxon>
        <taxon>Euteleostomi</taxon>
        <taxon>Actinopterygii</taxon>
        <taxon>Neopterygii</taxon>
        <taxon>Teleostei</taxon>
        <taxon>Protacanthopterygii</taxon>
        <taxon>Salmoniformes</taxon>
        <taxon>Salmonidae</taxon>
        <taxon>Salmoninae</taxon>
        <taxon>Hucho</taxon>
    </lineage>
</organism>
<comment type="catalytic activity">
    <reaction evidence="28">
        <text>a globoside GalGb4Cer + CMP-N-acetyl-beta-neuraminate = a globoside MSGG + CMP + H(+)</text>
        <dbReference type="Rhea" id="RHEA:65372"/>
        <dbReference type="ChEBI" id="CHEBI:15378"/>
        <dbReference type="ChEBI" id="CHEBI:57812"/>
        <dbReference type="ChEBI" id="CHEBI:60377"/>
        <dbReference type="ChEBI" id="CHEBI:140623"/>
        <dbReference type="ChEBI" id="CHEBI:140691"/>
    </reaction>
    <physiologicalReaction direction="left-to-right" evidence="28">
        <dbReference type="Rhea" id="RHEA:65373"/>
    </physiologicalReaction>
</comment>
<evidence type="ECO:0000256" key="14">
    <source>
        <dbReference type="ARBA" id="ARBA00023136"/>
    </source>
</evidence>
<evidence type="ECO:0000256" key="9">
    <source>
        <dbReference type="ARBA" id="ARBA00022692"/>
    </source>
</evidence>
<evidence type="ECO:0000256" key="1">
    <source>
        <dbReference type="ARBA" id="ARBA00004323"/>
    </source>
</evidence>
<evidence type="ECO:0000256" key="2">
    <source>
        <dbReference type="ARBA" id="ARBA00004613"/>
    </source>
</evidence>
<keyword evidence="12" id="KW-0333">Golgi apparatus</keyword>
<comment type="catalytic activity">
    <reaction evidence="27">
        <text>ganglioside GM1 (d18:1(4E)/18:0) + CMP-N-acetyl-beta-neuraminate = ganglioside GD1a (18:1(4E)/18:0) + CMP + H(+)</text>
        <dbReference type="Rhea" id="RHEA:48248"/>
        <dbReference type="ChEBI" id="CHEBI:15378"/>
        <dbReference type="ChEBI" id="CHEBI:57812"/>
        <dbReference type="ChEBI" id="CHEBI:60377"/>
        <dbReference type="ChEBI" id="CHEBI:73110"/>
        <dbReference type="ChEBI" id="CHEBI:90153"/>
    </reaction>
    <physiologicalReaction direction="left-to-right" evidence="27">
        <dbReference type="Rhea" id="RHEA:48249"/>
    </physiologicalReaction>
</comment>
<dbReference type="PANTHER" id="PTHR46032:SF6">
    <property type="entry name" value="CMP-N-ACETYLNEURAMINATE-BETA-GALACTOSAMIDE-ALPHA-2,3-SIALYLTRANSFERASE 1"/>
    <property type="match status" value="1"/>
</dbReference>
<evidence type="ECO:0000256" key="29">
    <source>
        <dbReference type="ARBA" id="ARBA00062545"/>
    </source>
</evidence>
<dbReference type="GO" id="GO:0003836">
    <property type="term" value="F:beta-galactoside (CMP) alpha-2,3-sialyltransferase activity"/>
    <property type="evidence" value="ECO:0007669"/>
    <property type="project" value="UniProtKB-EC"/>
</dbReference>
<comment type="catalytic activity">
    <reaction evidence="26">
        <text>a ganglioside GA1 + CMP-N-acetyl-beta-neuraminate = a ganglioside GM1b + CMP + H(+)</text>
        <dbReference type="Rhea" id="RHEA:48244"/>
        <dbReference type="ChEBI" id="CHEBI:15378"/>
        <dbReference type="ChEBI" id="CHEBI:57812"/>
        <dbReference type="ChEBI" id="CHEBI:60377"/>
        <dbReference type="ChEBI" id="CHEBI:88069"/>
        <dbReference type="ChEBI" id="CHEBI:90151"/>
    </reaction>
    <physiologicalReaction direction="left-to-right" evidence="26">
        <dbReference type="Rhea" id="RHEA:48245"/>
    </physiologicalReaction>
</comment>
<evidence type="ECO:0000256" key="26">
    <source>
        <dbReference type="ARBA" id="ARBA00043816"/>
    </source>
</evidence>
<comment type="catalytic activity">
    <reaction evidence="17">
        <text>a beta-D-galactosyl-(1-&gt;3)-N-acetyl-alpha-D-galactosaminyl derivative + CMP-N-acetyl-beta-neuraminate = an N-acetyl-alpha-neuraminyl-(2-&gt;3)-beta-D-galactosyl-(1-&gt;3)-N-acetyl-alpha-D-galactosaminyl derivative + CMP + H(+)</text>
        <dbReference type="Rhea" id="RHEA:21616"/>
        <dbReference type="ChEBI" id="CHEBI:15378"/>
        <dbReference type="ChEBI" id="CHEBI:57812"/>
        <dbReference type="ChEBI" id="CHEBI:60377"/>
        <dbReference type="ChEBI" id="CHEBI:133470"/>
        <dbReference type="ChEBI" id="CHEBI:139596"/>
        <dbReference type="EC" id="2.4.3.4"/>
    </reaction>
    <physiologicalReaction direction="left-to-right" evidence="17">
        <dbReference type="Rhea" id="RHEA:21617"/>
    </physiologicalReaction>
</comment>
<dbReference type="GO" id="GO:0000139">
    <property type="term" value="C:Golgi membrane"/>
    <property type="evidence" value="ECO:0007669"/>
    <property type="project" value="UniProtKB-SubCell"/>
</dbReference>
<reference evidence="35" key="1">
    <citation type="submission" date="2018-06" db="EMBL/GenBank/DDBJ databases">
        <title>Genome assembly of Danube salmon.</title>
        <authorList>
            <person name="Macqueen D.J."/>
            <person name="Gundappa M.K."/>
        </authorList>
    </citation>
    <scope>NUCLEOTIDE SEQUENCE [LARGE SCALE GENOMIC DNA]</scope>
</reference>
<dbReference type="Ensembl" id="ENSHHUT00000020364.1">
    <property type="protein sequence ID" value="ENSHHUP00000019639.1"/>
    <property type="gene ID" value="ENSHHUG00000012275.1"/>
</dbReference>
<dbReference type="InterPro" id="IPR001675">
    <property type="entry name" value="Glyco_trans_29"/>
</dbReference>
<evidence type="ECO:0000256" key="7">
    <source>
        <dbReference type="ARBA" id="ARBA00022676"/>
    </source>
</evidence>
<dbReference type="CDD" id="cd23966">
    <property type="entry name" value="GT29_ST3GAL1_2"/>
    <property type="match status" value="1"/>
</dbReference>
<evidence type="ECO:0000256" key="18">
    <source>
        <dbReference type="ARBA" id="ARBA00037859"/>
    </source>
</evidence>
<evidence type="ECO:0000256" key="10">
    <source>
        <dbReference type="ARBA" id="ARBA00022968"/>
    </source>
</evidence>
<dbReference type="PANTHER" id="PTHR46032">
    <property type="entry name" value="ALPHA-2,3-SIALYLTRANSFERASE ST3GAL I ISOFORM X1"/>
    <property type="match status" value="1"/>
</dbReference>
<keyword evidence="13" id="KW-0443">Lipid metabolism</keyword>
<evidence type="ECO:0000256" key="19">
    <source>
        <dbReference type="ARBA" id="ARBA00039106"/>
    </source>
</evidence>
<dbReference type="GO" id="GO:0097503">
    <property type="term" value="P:sialylation"/>
    <property type="evidence" value="ECO:0007669"/>
    <property type="project" value="TreeGrafter"/>
</dbReference>
<evidence type="ECO:0000256" key="30">
    <source>
        <dbReference type="ARBA" id="ARBA00072809"/>
    </source>
</evidence>
<comment type="subunit">
    <text evidence="29">Homodimer; disulfide-linked. Homodimer formation occurs in the endoplasmic reticulum.</text>
</comment>
<dbReference type="STRING" id="62062.ENSHHUP00000019639"/>
<dbReference type="GO" id="GO:0005576">
    <property type="term" value="C:extracellular region"/>
    <property type="evidence" value="ECO:0007669"/>
    <property type="project" value="UniProtKB-SubCell"/>
</dbReference>
<protein>
    <recommendedName>
        <fullName evidence="30">CMP-N-acetylneuraminate-beta-galactosamide-alpha-2,3-sialyltransferase 2</fullName>
        <ecNumber evidence="19">2.4.3.2</ecNumber>
        <ecNumber evidence="20">2.4.3.4</ecNumber>
    </recommendedName>
    <alternativeName>
        <fullName evidence="23">Gal-NAc6S</fullName>
    </alternativeName>
    <alternativeName>
        <fullName evidence="21">Gal-beta-1,3-GalNAc-alpha-2,3-sialyltransferase</fullName>
    </alternativeName>
    <alternativeName>
        <fullName evidence="22">Monosialoganglioside sialyltransferase</fullName>
    </alternativeName>
    <alternativeName>
        <fullName evidence="31">ST3Gal II</fullName>
    </alternativeName>
    <alternativeName>
        <fullName evidence="32">ST3GalA.2</fullName>
    </alternativeName>
    <alternativeName>
        <fullName evidence="33">Sialyltransferase 4B</fullName>
    </alternativeName>
</protein>
<evidence type="ECO:0000256" key="24">
    <source>
        <dbReference type="ARBA" id="ARBA00043673"/>
    </source>
</evidence>
<evidence type="ECO:0000256" key="8">
    <source>
        <dbReference type="ARBA" id="ARBA00022679"/>
    </source>
</evidence>
<dbReference type="Proteomes" id="UP000314982">
    <property type="component" value="Unassembled WGS sequence"/>
</dbReference>
<evidence type="ECO:0000256" key="17">
    <source>
        <dbReference type="ARBA" id="ARBA00036292"/>
    </source>
</evidence>
<comment type="similarity">
    <text evidence="5">Belongs to the glycosyltransferase 29 family.</text>
</comment>
<evidence type="ECO:0000313" key="35">
    <source>
        <dbReference type="Proteomes" id="UP000314982"/>
    </source>
</evidence>
<dbReference type="EC" id="2.4.3.4" evidence="20"/>